<dbReference type="SUPFAM" id="SSF51735">
    <property type="entry name" value="NAD(P)-binding Rossmann-fold domains"/>
    <property type="match status" value="1"/>
</dbReference>
<dbReference type="InterPro" id="IPR036291">
    <property type="entry name" value="NAD(P)-bd_dom_sf"/>
</dbReference>
<comment type="caution">
    <text evidence="5">The sequence shown here is derived from an EMBL/GenBank/DDBJ whole genome shotgun (WGS) entry which is preliminary data.</text>
</comment>
<dbReference type="AlphaFoldDB" id="A0A9W4KJG6"/>
<evidence type="ECO:0000256" key="4">
    <source>
        <dbReference type="RuleBase" id="RU000363"/>
    </source>
</evidence>
<evidence type="ECO:0000313" key="5">
    <source>
        <dbReference type="EMBL" id="CAG8904415.1"/>
    </source>
</evidence>
<dbReference type="GO" id="GO:0016491">
    <property type="term" value="F:oxidoreductase activity"/>
    <property type="evidence" value="ECO:0007669"/>
    <property type="project" value="UniProtKB-KW"/>
</dbReference>
<proteinExistence type="inferred from homology"/>
<protein>
    <submittedName>
        <fullName evidence="5">Uncharacterized protein</fullName>
    </submittedName>
</protein>
<dbReference type="PANTHER" id="PTHR43963">
    <property type="entry name" value="CARBONYL REDUCTASE 1-RELATED"/>
    <property type="match status" value="1"/>
</dbReference>
<comment type="similarity">
    <text evidence="1 4">Belongs to the short-chain dehydrogenases/reductases (SDR) family.</text>
</comment>
<sequence>MYVGGPSGPGEFRLISFHLSLGIYSITFEVFLSSNHGRSYSNHSHWLRKSPTPISGCSSQRLQNRGIGRAICAALVHQFSGPLIIYEASRAGASFDLTGLIFPPAVKIYPAQLSLTDQASITALSTMVDKEHQGCDILINNAGLYYFQENITAAERQETLDVNYRGTLNVCQAFSPIMRKNSRIVNISSQSGQLKYFSPRLQTRFSNPDLTLTELDALVNEYSRSANQHTETASGWPPLAYFTSKAALNAATRILARENPIY</sequence>
<keyword evidence="2" id="KW-0521">NADP</keyword>
<dbReference type="EMBL" id="CAJVRC010000884">
    <property type="protein sequence ID" value="CAG8904415.1"/>
    <property type="molecule type" value="Genomic_DNA"/>
</dbReference>
<dbReference type="Gene3D" id="3.40.50.720">
    <property type="entry name" value="NAD(P)-binding Rossmann-like Domain"/>
    <property type="match status" value="1"/>
</dbReference>
<dbReference type="OrthoDB" id="191139at2759"/>
<evidence type="ECO:0000256" key="3">
    <source>
        <dbReference type="ARBA" id="ARBA00023002"/>
    </source>
</evidence>
<dbReference type="PANTHER" id="PTHR43963:SF6">
    <property type="entry name" value="CHAIN DEHYDROGENASE FAMILY PROTEIN, PUTATIVE (AFU_ORTHOLOGUE AFUA_3G15350)-RELATED"/>
    <property type="match status" value="1"/>
</dbReference>
<evidence type="ECO:0000313" key="6">
    <source>
        <dbReference type="Proteomes" id="UP001154252"/>
    </source>
</evidence>
<dbReference type="PRINTS" id="PR00081">
    <property type="entry name" value="GDHRDH"/>
</dbReference>
<dbReference type="PRINTS" id="PR00080">
    <property type="entry name" value="SDRFAMILY"/>
</dbReference>
<reference evidence="5" key="1">
    <citation type="submission" date="2021-07" db="EMBL/GenBank/DDBJ databases">
        <authorList>
            <person name="Branca A.L. A."/>
        </authorList>
    </citation>
    <scope>NUCLEOTIDE SEQUENCE</scope>
</reference>
<dbReference type="Pfam" id="PF00106">
    <property type="entry name" value="adh_short"/>
    <property type="match status" value="1"/>
</dbReference>
<evidence type="ECO:0000256" key="2">
    <source>
        <dbReference type="ARBA" id="ARBA00022857"/>
    </source>
</evidence>
<organism evidence="5 6">
    <name type="scientific">Penicillium egyptiacum</name>
    <dbReference type="NCBI Taxonomy" id="1303716"/>
    <lineage>
        <taxon>Eukaryota</taxon>
        <taxon>Fungi</taxon>
        <taxon>Dikarya</taxon>
        <taxon>Ascomycota</taxon>
        <taxon>Pezizomycotina</taxon>
        <taxon>Eurotiomycetes</taxon>
        <taxon>Eurotiomycetidae</taxon>
        <taxon>Eurotiales</taxon>
        <taxon>Aspergillaceae</taxon>
        <taxon>Penicillium</taxon>
    </lineage>
</organism>
<keyword evidence="6" id="KW-1185">Reference proteome</keyword>
<evidence type="ECO:0000256" key="1">
    <source>
        <dbReference type="ARBA" id="ARBA00006484"/>
    </source>
</evidence>
<accession>A0A9W4KJG6</accession>
<dbReference type="Proteomes" id="UP001154252">
    <property type="component" value="Unassembled WGS sequence"/>
</dbReference>
<dbReference type="InterPro" id="IPR002347">
    <property type="entry name" value="SDR_fam"/>
</dbReference>
<name>A0A9W4KJG6_9EURO</name>
<keyword evidence="3" id="KW-0560">Oxidoreductase</keyword>
<gene>
    <name evidence="5" type="ORF">PEGY_LOCUS7782</name>
</gene>